<evidence type="ECO:0000256" key="3">
    <source>
        <dbReference type="ARBA" id="ARBA00022989"/>
    </source>
</evidence>
<keyword evidence="12" id="KW-1185">Reference proteome</keyword>
<feature type="transmembrane region" description="Helical" evidence="8">
    <location>
        <begin position="89"/>
        <end position="107"/>
    </location>
</feature>
<keyword evidence="3 8" id="KW-1133">Transmembrane helix</keyword>
<evidence type="ECO:0000313" key="10">
    <source>
        <dbReference type="EMBL" id="CAF1447720.1"/>
    </source>
</evidence>
<feature type="transmembrane region" description="Helical" evidence="8">
    <location>
        <begin position="12"/>
        <end position="34"/>
    </location>
</feature>
<evidence type="ECO:0000256" key="4">
    <source>
        <dbReference type="ARBA" id="ARBA00023040"/>
    </source>
</evidence>
<evidence type="ECO:0000313" key="12">
    <source>
        <dbReference type="Proteomes" id="UP000663828"/>
    </source>
</evidence>
<gene>
    <name evidence="10" type="ORF">EDS130_LOCUS39319</name>
    <name evidence="11" type="ORF">XAT740_LOCUS39123</name>
</gene>
<feature type="transmembrane region" description="Helical" evidence="8">
    <location>
        <begin position="127"/>
        <end position="148"/>
    </location>
</feature>
<keyword evidence="5 8" id="KW-0472">Membrane</keyword>
<dbReference type="InterPro" id="IPR017452">
    <property type="entry name" value="GPCR_Rhodpsn_7TM"/>
</dbReference>
<dbReference type="Proteomes" id="UP000663852">
    <property type="component" value="Unassembled WGS sequence"/>
</dbReference>
<dbReference type="AlphaFoldDB" id="A0A815SFR2"/>
<dbReference type="PANTHER" id="PTHR24243">
    <property type="entry name" value="G-PROTEIN COUPLED RECEPTOR"/>
    <property type="match status" value="1"/>
</dbReference>
<dbReference type="SUPFAM" id="SSF81321">
    <property type="entry name" value="Family A G protein-coupled receptor-like"/>
    <property type="match status" value="1"/>
</dbReference>
<protein>
    <recommendedName>
        <fullName evidence="9">G-protein coupled receptors family 1 profile domain-containing protein</fullName>
    </recommendedName>
</protein>
<evidence type="ECO:0000256" key="1">
    <source>
        <dbReference type="ARBA" id="ARBA00004141"/>
    </source>
</evidence>
<evidence type="ECO:0000259" key="9">
    <source>
        <dbReference type="PROSITE" id="PS50262"/>
    </source>
</evidence>
<evidence type="ECO:0000256" key="2">
    <source>
        <dbReference type="ARBA" id="ARBA00022692"/>
    </source>
</evidence>
<comment type="caution">
    <text evidence="11">The sequence shown here is derived from an EMBL/GenBank/DDBJ whole genome shotgun (WGS) entry which is preliminary data.</text>
</comment>
<organism evidence="11 12">
    <name type="scientific">Adineta ricciae</name>
    <name type="common">Rotifer</name>
    <dbReference type="NCBI Taxonomy" id="249248"/>
    <lineage>
        <taxon>Eukaryota</taxon>
        <taxon>Metazoa</taxon>
        <taxon>Spiralia</taxon>
        <taxon>Gnathifera</taxon>
        <taxon>Rotifera</taxon>
        <taxon>Eurotatoria</taxon>
        <taxon>Bdelloidea</taxon>
        <taxon>Adinetida</taxon>
        <taxon>Adinetidae</taxon>
        <taxon>Adineta</taxon>
    </lineage>
</organism>
<dbReference type="EMBL" id="CAJNOJ010000436">
    <property type="protein sequence ID" value="CAF1447720.1"/>
    <property type="molecule type" value="Genomic_DNA"/>
</dbReference>
<name>A0A815SFR2_ADIRI</name>
<dbReference type="PROSITE" id="PS50262">
    <property type="entry name" value="G_PROTEIN_RECEP_F1_2"/>
    <property type="match status" value="1"/>
</dbReference>
<dbReference type="InterPro" id="IPR000276">
    <property type="entry name" value="GPCR_Rhodpsn"/>
</dbReference>
<keyword evidence="4" id="KW-0297">G-protein coupled receptor</keyword>
<dbReference type="EMBL" id="CAJNOR010004299">
    <property type="protein sequence ID" value="CAF1491682.1"/>
    <property type="molecule type" value="Genomic_DNA"/>
</dbReference>
<evidence type="ECO:0000256" key="6">
    <source>
        <dbReference type="ARBA" id="ARBA00023170"/>
    </source>
</evidence>
<keyword evidence="7" id="KW-0807">Transducer</keyword>
<accession>A0A815SFR2</accession>
<dbReference type="GO" id="GO:0005886">
    <property type="term" value="C:plasma membrane"/>
    <property type="evidence" value="ECO:0007669"/>
    <property type="project" value="TreeGrafter"/>
</dbReference>
<dbReference type="Gene3D" id="1.20.1070.10">
    <property type="entry name" value="Rhodopsin 7-helix transmembrane proteins"/>
    <property type="match status" value="1"/>
</dbReference>
<feature type="transmembrane region" description="Helical" evidence="8">
    <location>
        <begin position="168"/>
        <end position="194"/>
    </location>
</feature>
<feature type="domain" description="G-protein coupled receptors family 1 profile" evidence="9">
    <location>
        <begin position="25"/>
        <end position="275"/>
    </location>
</feature>
<feature type="transmembrane region" description="Helical" evidence="8">
    <location>
        <begin position="215"/>
        <end position="238"/>
    </location>
</feature>
<evidence type="ECO:0000256" key="5">
    <source>
        <dbReference type="ARBA" id="ARBA00023136"/>
    </source>
</evidence>
<evidence type="ECO:0000256" key="7">
    <source>
        <dbReference type="ARBA" id="ARBA00023224"/>
    </source>
</evidence>
<comment type="subcellular location">
    <subcellularLocation>
        <location evidence="1">Membrane</location>
        <topology evidence="1">Multi-pass membrane protein</topology>
    </subcellularLocation>
</comment>
<proteinExistence type="predicted"/>
<sequence>MLLVYVSQQGTICYGLFIFIIGVVGNAINIFIFGSVHKYRTTVSTFYYLIGSIVNFILMFTNVGMRIVYDGFVFEPGSNSNAVCKIRRFCNITFGMMSLCFSCLATIDQYFATSPNVRVRNCSNIKWAHRITVIVIIICCLHGIPYLIFANLSPVTGVCRYIDAIFEVYVPLFIVIVLVIIVGIVMISFGCLAFRNIEQTTILADQGAQKQLTRMICMQVILVVFCLAPYGIFNIYMWCTSGISVTANPNSIQAVVSQLSGLFMWTNYAGSFYVFLIASSSFRRRVKCRFLCWRNKSRIKPTDQM</sequence>
<reference evidence="11" key="1">
    <citation type="submission" date="2021-02" db="EMBL/GenBank/DDBJ databases">
        <authorList>
            <person name="Nowell W R."/>
        </authorList>
    </citation>
    <scope>NUCLEOTIDE SEQUENCE</scope>
</reference>
<feature type="transmembrane region" description="Helical" evidence="8">
    <location>
        <begin position="46"/>
        <end position="69"/>
    </location>
</feature>
<keyword evidence="6" id="KW-0675">Receptor</keyword>
<dbReference type="Pfam" id="PF00001">
    <property type="entry name" value="7tm_1"/>
    <property type="match status" value="1"/>
</dbReference>
<evidence type="ECO:0000256" key="8">
    <source>
        <dbReference type="SAM" id="Phobius"/>
    </source>
</evidence>
<dbReference type="Proteomes" id="UP000663828">
    <property type="component" value="Unassembled WGS sequence"/>
</dbReference>
<dbReference type="GO" id="GO:0004930">
    <property type="term" value="F:G protein-coupled receptor activity"/>
    <property type="evidence" value="ECO:0007669"/>
    <property type="project" value="UniProtKB-KW"/>
</dbReference>
<keyword evidence="2 8" id="KW-0812">Transmembrane</keyword>
<feature type="transmembrane region" description="Helical" evidence="8">
    <location>
        <begin position="258"/>
        <end position="279"/>
    </location>
</feature>
<dbReference type="PANTHER" id="PTHR24243:SF233">
    <property type="entry name" value="THYROTROPIN-RELEASING HORMONE RECEPTOR"/>
    <property type="match status" value="1"/>
</dbReference>
<evidence type="ECO:0000313" key="11">
    <source>
        <dbReference type="EMBL" id="CAF1491682.1"/>
    </source>
</evidence>